<name>G0MCL8_CAEBE</name>
<keyword evidence="2" id="KW-1185">Reference proteome</keyword>
<proteinExistence type="predicted"/>
<organism evidence="2">
    <name type="scientific">Caenorhabditis brenneri</name>
    <name type="common">Nematode worm</name>
    <dbReference type="NCBI Taxonomy" id="135651"/>
    <lineage>
        <taxon>Eukaryota</taxon>
        <taxon>Metazoa</taxon>
        <taxon>Ecdysozoa</taxon>
        <taxon>Nematoda</taxon>
        <taxon>Chromadorea</taxon>
        <taxon>Rhabditida</taxon>
        <taxon>Rhabditina</taxon>
        <taxon>Rhabditomorpha</taxon>
        <taxon>Rhabditoidea</taxon>
        <taxon>Rhabditidae</taxon>
        <taxon>Peloderinae</taxon>
        <taxon>Caenorhabditis</taxon>
    </lineage>
</organism>
<gene>
    <name evidence="1" type="ORF">CAEBREN_23179</name>
</gene>
<dbReference type="Proteomes" id="UP000008068">
    <property type="component" value="Unassembled WGS sequence"/>
</dbReference>
<accession>G0MCL8</accession>
<evidence type="ECO:0000313" key="1">
    <source>
        <dbReference type="EMBL" id="EGT49636.1"/>
    </source>
</evidence>
<reference evidence="2" key="1">
    <citation type="submission" date="2011-07" db="EMBL/GenBank/DDBJ databases">
        <authorList>
            <consortium name="Caenorhabditis brenneri Sequencing and Analysis Consortium"/>
            <person name="Wilson R.K."/>
        </authorList>
    </citation>
    <scope>NUCLEOTIDE SEQUENCE [LARGE SCALE GENOMIC DNA]</scope>
    <source>
        <strain evidence="2">PB2801</strain>
    </source>
</reference>
<protein>
    <recommendedName>
        <fullName evidence="3">BTB domain-containing protein</fullName>
    </recommendedName>
</protein>
<sequence length="129" mass="15056">MISDSKGLWVRVPKSFIPEDFVMCLQITHGVRPQLTGKEYKSIAKIAFHFGFSNTVRYCEQQLIKINEQPSLIIKNFKMAMNFNMERYMIHLLIHIGSAKQLVNFLSKLDLEEMSSEFMKAFVAKFLFL</sequence>
<evidence type="ECO:0008006" key="3">
    <source>
        <dbReference type="Google" id="ProtNLM"/>
    </source>
</evidence>
<dbReference type="EMBL" id="GL379790">
    <property type="protein sequence ID" value="EGT49636.1"/>
    <property type="molecule type" value="Genomic_DNA"/>
</dbReference>
<dbReference type="InParanoid" id="G0MCL8"/>
<dbReference type="AlphaFoldDB" id="G0MCL8"/>
<dbReference type="HOGENOM" id="CLU_143044_0_0_1"/>
<evidence type="ECO:0000313" key="2">
    <source>
        <dbReference type="Proteomes" id="UP000008068"/>
    </source>
</evidence>